<evidence type="ECO:0000313" key="4">
    <source>
        <dbReference type="EMBL" id="ANK12930.1"/>
    </source>
</evidence>
<dbReference type="STRING" id="1112.A9D12_08205"/>
<sequence>MLKGTRVARNVGVWALRVLAAVLIAGSLASATRFEQWWIRVWDFPRLQIFIAMLVLLVLTALFDRKTRPWLPLALAACAGWQAYRIFPHSFLAPTEVASADARSKDASCLRVFAFNVLQDNRDYAAALELIREERPDILLLTETDAAWAEALEPVLKAYPHRLDRPLPNTYGMMFASRFPMSDAAIRDLAKPDTPSVMATLKIDGQAVRFFGIHPHPPRPGSDTDERDYELLKVGKLLEQERRPVLVLGDFNDVAWSNTSELFKKTARLLDPRIGRGSYATFPSNMIWLAWPLDHVFVSEHFLLKDMRVLRDVGSDHRAIVSDLCLDPSRAKAVNDTPEKADAGDREDTQDISQDYVEARQEKAAGN</sequence>
<reference evidence="4 5" key="1">
    <citation type="submission" date="2016-05" db="EMBL/GenBank/DDBJ databases">
        <title>Compelete Genome Sequence of Bacteriochlorophyll-Synthesizing Bacterium Porphyrobacter neustonensis DSM 9434.</title>
        <authorList>
            <person name="Shi X.-L."/>
            <person name="Wu Y.-H."/>
            <person name="Cheng H."/>
            <person name="Xu L."/>
            <person name="Zhang X.-Q."/>
            <person name="Wang C.-S."/>
            <person name="Xu X.-W."/>
        </authorList>
    </citation>
    <scope>NUCLEOTIDE SEQUENCE [LARGE SCALE GENOMIC DNA]</scope>
    <source>
        <strain evidence="4 5">DSM 9434</strain>
    </source>
</reference>
<name>A0A192D486_9SPHN</name>
<dbReference type="AlphaFoldDB" id="A0A192D486"/>
<dbReference type="RefSeq" id="WP_068350840.1">
    <property type="nucleotide sequence ID" value="NZ_CP016033.1"/>
</dbReference>
<feature type="transmembrane region" description="Helical" evidence="2">
    <location>
        <begin position="70"/>
        <end position="87"/>
    </location>
</feature>
<dbReference type="OrthoDB" id="9796594at2"/>
<keyword evidence="2" id="KW-0812">Transmembrane</keyword>
<dbReference type="KEGG" id="pns:A9D12_08205"/>
<evidence type="ECO:0000256" key="1">
    <source>
        <dbReference type="SAM" id="MobiDB-lite"/>
    </source>
</evidence>
<proteinExistence type="predicted"/>
<dbReference type="EMBL" id="CP016033">
    <property type="protein sequence ID" value="ANK12930.1"/>
    <property type="molecule type" value="Genomic_DNA"/>
</dbReference>
<keyword evidence="2" id="KW-1133">Transmembrane helix</keyword>
<accession>A0A192D486</accession>
<dbReference type="SUPFAM" id="SSF56219">
    <property type="entry name" value="DNase I-like"/>
    <property type="match status" value="1"/>
</dbReference>
<feature type="compositionally biased region" description="Basic and acidic residues" evidence="1">
    <location>
        <begin position="337"/>
        <end position="349"/>
    </location>
</feature>
<gene>
    <name evidence="4" type="ORF">A9D12_08205</name>
</gene>
<dbReference type="GO" id="GO:0003824">
    <property type="term" value="F:catalytic activity"/>
    <property type="evidence" value="ECO:0007669"/>
    <property type="project" value="InterPro"/>
</dbReference>
<protein>
    <recommendedName>
        <fullName evidence="3">Endonuclease/exonuclease/phosphatase domain-containing protein</fullName>
    </recommendedName>
</protein>
<dbReference type="GO" id="GO:0006506">
    <property type="term" value="P:GPI anchor biosynthetic process"/>
    <property type="evidence" value="ECO:0007669"/>
    <property type="project" value="TreeGrafter"/>
</dbReference>
<dbReference type="GO" id="GO:0016020">
    <property type="term" value="C:membrane"/>
    <property type="evidence" value="ECO:0007669"/>
    <property type="project" value="GOC"/>
</dbReference>
<dbReference type="PANTHER" id="PTHR14859">
    <property type="entry name" value="CALCOFLUOR WHITE HYPERSENSITIVE PROTEIN PRECURSOR"/>
    <property type="match status" value="1"/>
</dbReference>
<feature type="region of interest" description="Disordered" evidence="1">
    <location>
        <begin position="331"/>
        <end position="367"/>
    </location>
</feature>
<keyword evidence="5" id="KW-1185">Reference proteome</keyword>
<feature type="transmembrane region" description="Helical" evidence="2">
    <location>
        <begin position="47"/>
        <end position="63"/>
    </location>
</feature>
<feature type="domain" description="Endonuclease/exonuclease/phosphatase" evidence="3">
    <location>
        <begin position="115"/>
        <end position="317"/>
    </location>
</feature>
<feature type="compositionally biased region" description="Basic and acidic residues" evidence="1">
    <location>
        <begin position="357"/>
        <end position="367"/>
    </location>
</feature>
<dbReference type="InterPro" id="IPR051916">
    <property type="entry name" value="GPI-anchor_lipid_remodeler"/>
</dbReference>
<evidence type="ECO:0000259" key="3">
    <source>
        <dbReference type="Pfam" id="PF03372"/>
    </source>
</evidence>
<dbReference type="Pfam" id="PF03372">
    <property type="entry name" value="Exo_endo_phos"/>
    <property type="match status" value="1"/>
</dbReference>
<dbReference type="InterPro" id="IPR005135">
    <property type="entry name" value="Endo/exonuclease/phosphatase"/>
</dbReference>
<evidence type="ECO:0000256" key="2">
    <source>
        <dbReference type="SAM" id="Phobius"/>
    </source>
</evidence>
<organism evidence="4 5">
    <name type="scientific">Erythrobacter neustonensis</name>
    <dbReference type="NCBI Taxonomy" id="1112"/>
    <lineage>
        <taxon>Bacteria</taxon>
        <taxon>Pseudomonadati</taxon>
        <taxon>Pseudomonadota</taxon>
        <taxon>Alphaproteobacteria</taxon>
        <taxon>Sphingomonadales</taxon>
        <taxon>Erythrobacteraceae</taxon>
        <taxon>Erythrobacter/Porphyrobacter group</taxon>
        <taxon>Erythrobacter</taxon>
    </lineage>
</organism>
<keyword evidence="2" id="KW-0472">Membrane</keyword>
<evidence type="ECO:0000313" key="5">
    <source>
        <dbReference type="Proteomes" id="UP000078263"/>
    </source>
</evidence>
<dbReference type="PANTHER" id="PTHR14859:SF15">
    <property type="entry name" value="ENDONUCLEASE_EXONUCLEASE_PHOSPHATASE DOMAIN-CONTAINING PROTEIN"/>
    <property type="match status" value="1"/>
</dbReference>
<dbReference type="Proteomes" id="UP000078263">
    <property type="component" value="Chromosome"/>
</dbReference>
<dbReference type="Gene3D" id="3.60.10.10">
    <property type="entry name" value="Endonuclease/exonuclease/phosphatase"/>
    <property type="match status" value="1"/>
</dbReference>
<dbReference type="InterPro" id="IPR036691">
    <property type="entry name" value="Endo/exonu/phosph_ase_sf"/>
</dbReference>